<comment type="caution">
    <text evidence="1">The sequence shown here is derived from an EMBL/GenBank/DDBJ whole genome shotgun (WGS) entry which is preliminary data.</text>
</comment>
<evidence type="ECO:0000313" key="2">
    <source>
        <dbReference type="Proteomes" id="UP000078397"/>
    </source>
</evidence>
<accession>A0A219ARA5</accession>
<reference evidence="1 2" key="1">
    <citation type="journal article" date="2016" name="PLoS Pathog.">
        <title>Biosynthesis of antibiotic leucinostatins in bio-control fungus Purpureocillium lilacinum and their inhibition on phytophthora revealed by genome mining.</title>
        <authorList>
            <person name="Wang G."/>
            <person name="Liu Z."/>
            <person name="Lin R."/>
            <person name="Li E."/>
            <person name="Mao Z."/>
            <person name="Ling J."/>
            <person name="Yang Y."/>
            <person name="Yin W.B."/>
            <person name="Xie B."/>
        </authorList>
    </citation>
    <scope>NUCLEOTIDE SEQUENCE [LARGE SCALE GENOMIC DNA]</scope>
    <source>
        <strain evidence="1">170</strain>
    </source>
</reference>
<dbReference type="RefSeq" id="XP_022285732.1">
    <property type="nucleotide sequence ID" value="XM_022429241.1"/>
</dbReference>
<sequence>MCLTRCKKIIVDLSRREEPRTDWLPCVEFRPLFGLIQDTHLSKTSNNHVCFGIILHGLAKGLSYSVSLFTSTRAVLVNAKDCQQSH</sequence>
<keyword evidence="2" id="KW-1185">Reference proteome</keyword>
<proteinExistence type="predicted"/>
<protein>
    <submittedName>
        <fullName evidence="1">Uncharacterized protein</fullName>
    </submittedName>
</protein>
<organism evidence="1 2">
    <name type="scientific">Pochonia chlamydosporia 170</name>
    <dbReference type="NCBI Taxonomy" id="1380566"/>
    <lineage>
        <taxon>Eukaryota</taxon>
        <taxon>Fungi</taxon>
        <taxon>Dikarya</taxon>
        <taxon>Ascomycota</taxon>
        <taxon>Pezizomycotina</taxon>
        <taxon>Sordariomycetes</taxon>
        <taxon>Hypocreomycetidae</taxon>
        <taxon>Hypocreales</taxon>
        <taxon>Clavicipitaceae</taxon>
        <taxon>Pochonia</taxon>
    </lineage>
</organism>
<dbReference type="AlphaFoldDB" id="A0A219ARA5"/>
<gene>
    <name evidence="1" type="ORF">VFPPC_17541</name>
</gene>
<dbReference type="GeneID" id="33936492"/>
<dbReference type="EMBL" id="LSBJ02000002">
    <property type="protein sequence ID" value="OWT43296.1"/>
    <property type="molecule type" value="Genomic_DNA"/>
</dbReference>
<dbReference type="KEGG" id="pchm:VFPPC_17541"/>
<name>A0A219ARA5_METCM</name>
<evidence type="ECO:0000313" key="1">
    <source>
        <dbReference type="EMBL" id="OWT43296.1"/>
    </source>
</evidence>
<dbReference type="Proteomes" id="UP000078397">
    <property type="component" value="Unassembled WGS sequence"/>
</dbReference>